<accession>A0AAU8PKG1</accession>
<gene>
    <name evidence="1" type="ordered locus">Desku_3164</name>
</gene>
<dbReference type="RefSeq" id="WP_013824165.1">
    <property type="nucleotide sequence ID" value="NC_015573.1"/>
</dbReference>
<sequence>MENNLEKATGILQKLSVESLKTAISLLELLALKEELDAMEEIRNDDEVNRQINEARQARLQGKEDEYIPWEMRHSV</sequence>
<keyword evidence="2" id="KW-1185">Reference proteome</keyword>
<evidence type="ECO:0000313" key="2">
    <source>
        <dbReference type="Proteomes" id="UP000009229"/>
    </source>
</evidence>
<organism evidence="1 2">
    <name type="scientific">Desulfofundulus kuznetsovii (strain DSM 6115 / VKM B-1805 / 17)</name>
    <name type="common">Desulfotomaculum kuznetsovii</name>
    <dbReference type="NCBI Taxonomy" id="760568"/>
    <lineage>
        <taxon>Bacteria</taxon>
        <taxon>Bacillati</taxon>
        <taxon>Bacillota</taxon>
        <taxon>Clostridia</taxon>
        <taxon>Eubacteriales</taxon>
        <taxon>Peptococcaceae</taxon>
        <taxon>Desulfofundulus</taxon>
    </lineage>
</organism>
<dbReference type="EMBL" id="CP002770">
    <property type="protein sequence ID" value="AEG16657.1"/>
    <property type="molecule type" value="Genomic_DNA"/>
</dbReference>
<dbReference type="Proteomes" id="UP000009229">
    <property type="component" value="Chromosome"/>
</dbReference>
<proteinExistence type="predicted"/>
<protein>
    <submittedName>
        <fullName evidence="1">Uncharacterized protein</fullName>
    </submittedName>
</protein>
<dbReference type="KEGG" id="dku:Desku_3164"/>
<reference evidence="2" key="1">
    <citation type="submission" date="2011-05" db="EMBL/GenBank/DDBJ databases">
        <title>Complete sequence of Desulfotomaculum kuznetsovii DSM 6115.</title>
        <authorList>
            <person name="Lucas S."/>
            <person name="Han J."/>
            <person name="Lapidus A."/>
            <person name="Cheng J.-F."/>
            <person name="Goodwin L."/>
            <person name="Pitluck S."/>
            <person name="Peters L."/>
            <person name="Mikhailova N."/>
            <person name="Lu M."/>
            <person name="Saunders E."/>
            <person name="Han C."/>
            <person name="Tapia R."/>
            <person name="Land M."/>
            <person name="Hauser L."/>
            <person name="Kyrpides N."/>
            <person name="Ivanova N."/>
            <person name="Pagani I."/>
            <person name="Nazina T."/>
            <person name="Ivanova A."/>
            <person name="Parshina S."/>
            <person name="Kuever J."/>
            <person name="Muyzer G."/>
            <person name="Plugge C."/>
            <person name="Stams A."/>
            <person name="Woyke T."/>
        </authorList>
    </citation>
    <scope>NUCLEOTIDE SEQUENCE [LARGE SCALE GENOMIC DNA]</scope>
    <source>
        <strain evidence="2">DSM 6115 / VKM B-1805 / 17</strain>
    </source>
</reference>
<dbReference type="AlphaFoldDB" id="A0AAU8PKG1"/>
<evidence type="ECO:0000313" key="1">
    <source>
        <dbReference type="EMBL" id="AEG16657.1"/>
    </source>
</evidence>
<name>A0AAU8PKG1_DESK7</name>